<name>Q21TH5_ALBFT</name>
<feature type="chain" id="PRO_5004200628" description="Ice-binding protein C-terminal domain-containing protein" evidence="1">
    <location>
        <begin position="24"/>
        <end position="297"/>
    </location>
</feature>
<dbReference type="RefSeq" id="WP_011465491.1">
    <property type="nucleotide sequence ID" value="NC_007908.1"/>
</dbReference>
<dbReference type="Pfam" id="PF07589">
    <property type="entry name" value="PEP-CTERM"/>
    <property type="match status" value="1"/>
</dbReference>
<dbReference type="Proteomes" id="UP000008332">
    <property type="component" value="Chromosome"/>
</dbReference>
<keyword evidence="1" id="KW-0732">Signal</keyword>
<dbReference type="KEGG" id="rfr:Rfer_3219"/>
<dbReference type="InterPro" id="IPR013424">
    <property type="entry name" value="Ice-binding_C"/>
</dbReference>
<keyword evidence="4" id="KW-1185">Reference proteome</keyword>
<feature type="signal peptide" evidence="1">
    <location>
        <begin position="1"/>
        <end position="23"/>
    </location>
</feature>
<sequence length="297" mass="30788">MKMHIKALAVAAMTAVASLAATAAPLDTLAGPYNWKLQGTTSEYSPVAYGTTLAESTWGIGQITNINKTNGDPAWTSGLGGDYLYFMLYGIADLSVIPVSSGFNIFNVGCTGGVGCDGKIHVDIYRMSSPISSILQQDPDNRLGFNGFNGLTNAAGASLYLGLELMPGKVTVDDPSTLVDERTATLFQNANANTLPTTGAGTFFAEATSGSGMAQWNSNGFALPGGLFADFDSNFTLKPNLVAAGGACPNGSLPDQCFLGLINDPVQSNAIPEPGSLALVGLALAAFGVIRRRDNKK</sequence>
<evidence type="ECO:0000259" key="2">
    <source>
        <dbReference type="Pfam" id="PF07589"/>
    </source>
</evidence>
<evidence type="ECO:0000313" key="4">
    <source>
        <dbReference type="Proteomes" id="UP000008332"/>
    </source>
</evidence>
<dbReference type="EMBL" id="CP000267">
    <property type="protein sequence ID" value="ABD70928.1"/>
    <property type="molecule type" value="Genomic_DNA"/>
</dbReference>
<dbReference type="HOGENOM" id="CLU_936502_0_0_4"/>
<accession>Q21TH5</accession>
<gene>
    <name evidence="3" type="ordered locus">Rfer_3219</name>
</gene>
<organism evidence="3 4">
    <name type="scientific">Albidiferax ferrireducens (strain ATCC BAA-621 / DSM 15236 / T118)</name>
    <name type="common">Rhodoferax ferrireducens</name>
    <dbReference type="NCBI Taxonomy" id="338969"/>
    <lineage>
        <taxon>Bacteria</taxon>
        <taxon>Pseudomonadati</taxon>
        <taxon>Pseudomonadota</taxon>
        <taxon>Betaproteobacteria</taxon>
        <taxon>Burkholderiales</taxon>
        <taxon>Comamonadaceae</taxon>
        <taxon>Rhodoferax</taxon>
    </lineage>
</organism>
<reference evidence="4" key="1">
    <citation type="submission" date="2006-02" db="EMBL/GenBank/DDBJ databases">
        <title>Complete sequence of chromosome of Rhodoferax ferrireducens DSM 15236.</title>
        <authorList>
            <person name="Copeland A."/>
            <person name="Lucas S."/>
            <person name="Lapidus A."/>
            <person name="Barry K."/>
            <person name="Detter J.C."/>
            <person name="Glavina del Rio T."/>
            <person name="Hammon N."/>
            <person name="Israni S."/>
            <person name="Pitluck S."/>
            <person name="Brettin T."/>
            <person name="Bruce D."/>
            <person name="Han C."/>
            <person name="Tapia R."/>
            <person name="Gilna P."/>
            <person name="Kiss H."/>
            <person name="Schmutz J."/>
            <person name="Larimer F."/>
            <person name="Land M."/>
            <person name="Kyrpides N."/>
            <person name="Ivanova N."/>
            <person name="Richardson P."/>
        </authorList>
    </citation>
    <scope>NUCLEOTIDE SEQUENCE [LARGE SCALE GENOMIC DNA]</scope>
    <source>
        <strain evidence="4">ATCC BAA-621 / DSM 15236 / T118</strain>
    </source>
</reference>
<evidence type="ECO:0000313" key="3">
    <source>
        <dbReference type="EMBL" id="ABD70928.1"/>
    </source>
</evidence>
<dbReference type="NCBIfam" id="TIGR02595">
    <property type="entry name" value="PEP_CTERM"/>
    <property type="match status" value="1"/>
</dbReference>
<protein>
    <recommendedName>
        <fullName evidence="2">Ice-binding protein C-terminal domain-containing protein</fullName>
    </recommendedName>
</protein>
<dbReference type="AlphaFoldDB" id="Q21TH5"/>
<evidence type="ECO:0000256" key="1">
    <source>
        <dbReference type="SAM" id="SignalP"/>
    </source>
</evidence>
<feature type="domain" description="Ice-binding protein C-terminal" evidence="2">
    <location>
        <begin position="270"/>
        <end position="293"/>
    </location>
</feature>
<proteinExistence type="predicted"/>